<organism evidence="4 5">
    <name type="scientific">Leptosia nina</name>
    <dbReference type="NCBI Taxonomy" id="320188"/>
    <lineage>
        <taxon>Eukaryota</taxon>
        <taxon>Metazoa</taxon>
        <taxon>Ecdysozoa</taxon>
        <taxon>Arthropoda</taxon>
        <taxon>Hexapoda</taxon>
        <taxon>Insecta</taxon>
        <taxon>Pterygota</taxon>
        <taxon>Neoptera</taxon>
        <taxon>Endopterygota</taxon>
        <taxon>Lepidoptera</taxon>
        <taxon>Glossata</taxon>
        <taxon>Ditrysia</taxon>
        <taxon>Papilionoidea</taxon>
        <taxon>Pieridae</taxon>
        <taxon>Pierinae</taxon>
        <taxon>Leptosia</taxon>
    </lineage>
</organism>
<dbReference type="EMBL" id="CAVLEF010000009">
    <property type="protein sequence ID" value="CAK1547436.1"/>
    <property type="molecule type" value="Genomic_DNA"/>
</dbReference>
<sequence>MAEEDEIDILGDFSFNSCFAQNNQGIPSCSSREDTVHPQWLLDSPAPNWYDTKTNNRSKEGPSRKLSGTKACKTENELKHTVWSHEEREILKKEMVKHGRNVKAISQSLTSKTCAEIEALIQAEHGIHLDTVQDHDNPNLLPYVGQEEIVTDDIVSISDVITMVTTASPTVTLPKEFIRKKTNLHTKFGDNSNLDSLKQKEKMKTVKKIGNHRRKVSKNYDKTTVRNKSKELKSPARQRNDSSLSEDSTKMSPKLQIVLGSGQALHVSEGEEVIKIEKKKDSEQESDIEIDIDSDTEQLPRNFTNATTRVPELAKTPIDEPIRKLDFPKRRRKINLNGGGGYRILHTEAGDVYEISTEPRKERQPRKPTIQLNICKQYGIDKPAPCEIELNVSVLLSMDIHAHTSQAEVMGLIGGRQVASGVLMCAYAVARAAANSTHCDMDPVSQAAAGEHLTSQGLTVCGWHHSHPHFPALPSHRDLNTQRSLQAALEWQIPFFALLTSPASAPHFRCFRVEDMEEDTDTPIGYELDVKVVPDLTLESLSHYVHGLKDLLLGVERTEHSVDMNNGVCPHTGVSYLDKCVWSVSRHMRSAGYGTEDLVVKQLIQNVRDIFR</sequence>
<dbReference type="SUPFAM" id="SSF46689">
    <property type="entry name" value="Homeodomain-like"/>
    <property type="match status" value="1"/>
</dbReference>
<dbReference type="InterPro" id="IPR037518">
    <property type="entry name" value="MPN"/>
</dbReference>
<feature type="region of interest" description="Disordered" evidence="2">
    <location>
        <begin position="47"/>
        <end position="68"/>
    </location>
</feature>
<dbReference type="PROSITE" id="PS50249">
    <property type="entry name" value="MPN"/>
    <property type="match status" value="1"/>
</dbReference>
<dbReference type="InterPro" id="IPR000555">
    <property type="entry name" value="JAMM/MPN+_dom"/>
</dbReference>
<comment type="caution">
    <text evidence="4">The sequence shown here is derived from an EMBL/GenBank/DDBJ whole genome shotgun (WGS) entry which is preliminary data.</text>
</comment>
<dbReference type="Gene3D" id="1.10.10.60">
    <property type="entry name" value="Homeodomain-like"/>
    <property type="match status" value="1"/>
</dbReference>
<evidence type="ECO:0000256" key="1">
    <source>
        <dbReference type="ARBA" id="ARBA00004123"/>
    </source>
</evidence>
<dbReference type="Pfam" id="PF01398">
    <property type="entry name" value="JAB"/>
    <property type="match status" value="1"/>
</dbReference>
<feature type="region of interest" description="Disordered" evidence="2">
    <location>
        <begin position="189"/>
        <end position="254"/>
    </location>
</feature>
<gene>
    <name evidence="4" type="ORF">LNINA_LOCUS6913</name>
</gene>
<evidence type="ECO:0000259" key="3">
    <source>
        <dbReference type="PROSITE" id="PS50249"/>
    </source>
</evidence>
<dbReference type="InterPro" id="IPR009057">
    <property type="entry name" value="Homeodomain-like_sf"/>
</dbReference>
<dbReference type="InterPro" id="IPR050242">
    <property type="entry name" value="JAMM_MPN+_peptidase_M67A"/>
</dbReference>
<evidence type="ECO:0000256" key="2">
    <source>
        <dbReference type="SAM" id="MobiDB-lite"/>
    </source>
</evidence>
<feature type="compositionally biased region" description="Basic and acidic residues" evidence="2">
    <location>
        <begin position="218"/>
        <end position="240"/>
    </location>
</feature>
<keyword evidence="5" id="KW-1185">Reference proteome</keyword>
<protein>
    <recommendedName>
        <fullName evidence="3">MPN domain-containing protein</fullName>
    </recommendedName>
</protein>
<feature type="domain" description="MPN" evidence="3">
    <location>
        <begin position="388"/>
        <end position="519"/>
    </location>
</feature>
<dbReference type="GO" id="GO:0005634">
    <property type="term" value="C:nucleus"/>
    <property type="evidence" value="ECO:0007669"/>
    <property type="project" value="UniProtKB-SubCell"/>
</dbReference>
<dbReference type="AlphaFoldDB" id="A0AAV1JFQ6"/>
<feature type="compositionally biased region" description="Basic residues" evidence="2">
    <location>
        <begin position="205"/>
        <end position="217"/>
    </location>
</feature>
<dbReference type="SUPFAM" id="SSF102712">
    <property type="entry name" value="JAB1/MPN domain"/>
    <property type="match status" value="1"/>
</dbReference>
<proteinExistence type="predicted"/>
<dbReference type="Gene3D" id="3.40.140.10">
    <property type="entry name" value="Cytidine Deaminase, domain 2"/>
    <property type="match status" value="1"/>
</dbReference>
<dbReference type="SMART" id="SM00232">
    <property type="entry name" value="JAB_MPN"/>
    <property type="match status" value="1"/>
</dbReference>
<evidence type="ECO:0000313" key="4">
    <source>
        <dbReference type="EMBL" id="CAK1547436.1"/>
    </source>
</evidence>
<accession>A0AAV1JFQ6</accession>
<reference evidence="4 5" key="1">
    <citation type="submission" date="2023-11" db="EMBL/GenBank/DDBJ databases">
        <authorList>
            <person name="Okamura Y."/>
        </authorList>
    </citation>
    <scope>NUCLEOTIDE SEQUENCE [LARGE SCALE GENOMIC DNA]</scope>
</reference>
<comment type="subcellular location">
    <subcellularLocation>
        <location evidence="1">Nucleus</location>
    </subcellularLocation>
</comment>
<dbReference type="PANTHER" id="PTHR10410">
    <property type="entry name" value="EUKARYOTIC TRANSLATION INITIATION FACTOR 3 -RELATED"/>
    <property type="match status" value="1"/>
</dbReference>
<evidence type="ECO:0000313" key="5">
    <source>
        <dbReference type="Proteomes" id="UP001497472"/>
    </source>
</evidence>
<name>A0AAV1JFQ6_9NEOP</name>
<dbReference type="Proteomes" id="UP001497472">
    <property type="component" value="Unassembled WGS sequence"/>
</dbReference>
<dbReference type="GO" id="GO:0008237">
    <property type="term" value="F:metallopeptidase activity"/>
    <property type="evidence" value="ECO:0007669"/>
    <property type="project" value="InterPro"/>
</dbReference>